<evidence type="ECO:0000313" key="2">
    <source>
        <dbReference type="EMBL" id="GMI37237.1"/>
    </source>
</evidence>
<keyword evidence="3" id="KW-1185">Reference proteome</keyword>
<dbReference type="InterPro" id="IPR051064">
    <property type="entry name" value="SEC14/CRAL-TRIO_domain"/>
</dbReference>
<organism evidence="2 3">
    <name type="scientific">Triparma columacea</name>
    <dbReference type="NCBI Taxonomy" id="722753"/>
    <lineage>
        <taxon>Eukaryota</taxon>
        <taxon>Sar</taxon>
        <taxon>Stramenopiles</taxon>
        <taxon>Ochrophyta</taxon>
        <taxon>Bolidophyceae</taxon>
        <taxon>Parmales</taxon>
        <taxon>Triparmaceae</taxon>
        <taxon>Triparma</taxon>
    </lineage>
</organism>
<dbReference type="EMBL" id="BRYA01000995">
    <property type="protein sequence ID" value="GMI37237.1"/>
    <property type="molecule type" value="Genomic_DNA"/>
</dbReference>
<gene>
    <name evidence="2" type="ORF">TrCOL_g9609</name>
</gene>
<dbReference type="AlphaFoldDB" id="A0A9W7G8R3"/>
<dbReference type="GO" id="GO:0005737">
    <property type="term" value="C:cytoplasm"/>
    <property type="evidence" value="ECO:0007669"/>
    <property type="project" value="TreeGrafter"/>
</dbReference>
<name>A0A9W7G8R3_9STRA</name>
<dbReference type="PANTHER" id="PTHR23324">
    <property type="entry name" value="SEC14 RELATED PROTEIN"/>
    <property type="match status" value="1"/>
</dbReference>
<dbReference type="PANTHER" id="PTHR23324:SF83">
    <property type="entry name" value="SEC14-LIKE PROTEIN 2"/>
    <property type="match status" value="1"/>
</dbReference>
<dbReference type="SUPFAM" id="SSF101576">
    <property type="entry name" value="Supernatant protein factor (SPF), C-terminal domain"/>
    <property type="match status" value="1"/>
</dbReference>
<evidence type="ECO:0000256" key="1">
    <source>
        <dbReference type="SAM" id="MobiDB-lite"/>
    </source>
</evidence>
<dbReference type="Proteomes" id="UP001165065">
    <property type="component" value="Unassembled WGS sequence"/>
</dbReference>
<evidence type="ECO:0000313" key="3">
    <source>
        <dbReference type="Proteomes" id="UP001165065"/>
    </source>
</evidence>
<proteinExistence type="predicted"/>
<sequence>MSESTTTSTNHTEKATMDQRLSSFFTKLDRQLEFRSEKQEFKAKDLPVTYDLELPIPITQSGSTIKYRFKTDGSDIAFGAFVRRVKSKSQSSEVPPNPNPYNSTQMTEETELLPIDRVDSHVSPITGVINCPPPPCVVSLVFDNHYSWFSDKSLTYHAILVPPSEVVAKRAMSKRLSTIAANASVDVKEATARMGKSVRTAKTLEVEVEELEEELKRKREALERAKGEEEYLRDRVTFRERQMVGVKERLERIEKEIEEAEKREMEEEREEGGEGGKGGERVERGEI</sequence>
<protein>
    <submittedName>
        <fullName evidence="2">Uncharacterized protein</fullName>
    </submittedName>
</protein>
<comment type="caution">
    <text evidence="2">The sequence shown here is derived from an EMBL/GenBank/DDBJ whole genome shotgun (WGS) entry which is preliminary data.</text>
</comment>
<accession>A0A9W7G8R3</accession>
<feature type="region of interest" description="Disordered" evidence="1">
    <location>
        <begin position="260"/>
        <end position="287"/>
    </location>
</feature>
<dbReference type="OrthoDB" id="205839at2759"/>
<dbReference type="Gene3D" id="2.60.120.680">
    <property type="entry name" value="GOLD domain"/>
    <property type="match status" value="1"/>
</dbReference>
<reference evidence="3" key="1">
    <citation type="journal article" date="2023" name="Commun. Biol.">
        <title>Genome analysis of Parmales, the sister group of diatoms, reveals the evolutionary specialization of diatoms from phago-mixotrophs to photoautotrophs.</title>
        <authorList>
            <person name="Ban H."/>
            <person name="Sato S."/>
            <person name="Yoshikawa S."/>
            <person name="Yamada K."/>
            <person name="Nakamura Y."/>
            <person name="Ichinomiya M."/>
            <person name="Sato N."/>
            <person name="Blanc-Mathieu R."/>
            <person name="Endo H."/>
            <person name="Kuwata A."/>
            <person name="Ogata H."/>
        </authorList>
    </citation>
    <scope>NUCLEOTIDE SEQUENCE [LARGE SCALE GENOMIC DNA]</scope>
</reference>
<dbReference type="InterPro" id="IPR036598">
    <property type="entry name" value="GOLD_dom_sf"/>
</dbReference>